<feature type="signal peptide" evidence="6">
    <location>
        <begin position="1"/>
        <end position="28"/>
    </location>
</feature>
<dbReference type="RefSeq" id="WP_186680156.1">
    <property type="nucleotide sequence ID" value="NZ_CP077093.1"/>
</dbReference>
<evidence type="ECO:0000256" key="3">
    <source>
        <dbReference type="ARBA" id="ARBA00022729"/>
    </source>
</evidence>
<dbReference type="PANTHER" id="PTHR38776:SF1">
    <property type="entry name" value="MLTA-INTERACTING PROTEIN-RELATED"/>
    <property type="match status" value="1"/>
</dbReference>
<dbReference type="Pfam" id="PF06629">
    <property type="entry name" value="MipA"/>
    <property type="match status" value="1"/>
</dbReference>
<dbReference type="AlphaFoldDB" id="A0A9E6PRW9"/>
<evidence type="ECO:0000313" key="7">
    <source>
        <dbReference type="EMBL" id="QXI30901.1"/>
    </source>
</evidence>
<protein>
    <submittedName>
        <fullName evidence="7">MipA/OmpV family protein</fullName>
    </submittedName>
</protein>
<dbReference type="PANTHER" id="PTHR38776">
    <property type="entry name" value="MLTA-INTERACTING PROTEIN-RELATED"/>
    <property type="match status" value="1"/>
</dbReference>
<dbReference type="EMBL" id="CP077093">
    <property type="protein sequence ID" value="QXI30901.1"/>
    <property type="molecule type" value="Genomic_DNA"/>
</dbReference>
<proteinExistence type="inferred from homology"/>
<sequence>MRVINGLHKGLITSLAFNAALVAVQAQADEQATSDAGIWGNSTDVTIGLGASYGPRYLGSKNYTSALQPLLRVERGIFFLDSEGGLGVQYASNTGFSASASVGYDYGRADGDSDFRYGSDKLKGMDEVSGATVLNLAASQKLTSWLALNAQADLRMAGAKRGDRYRLGLESTLLDASADKITWGLNAHAGSGRFNQTYFGVTAEQSAASRFGRFKADQGIYAYSSVLSWMHTFDRHWATVASIELTHYTDQVRNSPLVTQDTTATSYIGVNYTF</sequence>
<dbReference type="Proteomes" id="UP000634530">
    <property type="component" value="Chromosome"/>
</dbReference>
<organism evidence="7 8">
    <name type="scientific">Pseudomonas vanderleydeniana</name>
    <dbReference type="NCBI Taxonomy" id="2745495"/>
    <lineage>
        <taxon>Bacteria</taxon>
        <taxon>Pseudomonadati</taxon>
        <taxon>Pseudomonadota</taxon>
        <taxon>Gammaproteobacteria</taxon>
        <taxon>Pseudomonadales</taxon>
        <taxon>Pseudomonadaceae</taxon>
        <taxon>Pseudomonas</taxon>
    </lineage>
</organism>
<name>A0A9E6PRW9_9PSED</name>
<keyword evidence="3 6" id="KW-0732">Signal</keyword>
<evidence type="ECO:0000256" key="1">
    <source>
        <dbReference type="ARBA" id="ARBA00004442"/>
    </source>
</evidence>
<reference evidence="7 8" key="2">
    <citation type="journal article" date="2021" name="Microorganisms">
        <title>The Ever-Expanding Pseudomonas Genus: Description of 43 New Species and Partition of the Pseudomonas putida Group.</title>
        <authorList>
            <person name="Girard L."/>
            <person name="Lood C."/>
            <person name="Hofte M."/>
            <person name="Vandamme P."/>
            <person name="Rokni-Zadeh H."/>
            <person name="van Noort V."/>
            <person name="Lavigne R."/>
            <person name="De Mot R."/>
        </authorList>
    </citation>
    <scope>NUCLEOTIDE SEQUENCE [LARGE SCALE GENOMIC DNA]</scope>
    <source>
        <strain evidence="7 8">RW8P3</strain>
    </source>
</reference>
<feature type="chain" id="PRO_5038694596" evidence="6">
    <location>
        <begin position="29"/>
        <end position="274"/>
    </location>
</feature>
<evidence type="ECO:0000256" key="2">
    <source>
        <dbReference type="ARBA" id="ARBA00005722"/>
    </source>
</evidence>
<keyword evidence="4" id="KW-0472">Membrane</keyword>
<accession>A0A9E6PRW9</accession>
<comment type="subcellular location">
    <subcellularLocation>
        <location evidence="1">Cell outer membrane</location>
    </subcellularLocation>
</comment>
<dbReference type="KEGG" id="pvw:HU752_013560"/>
<keyword evidence="8" id="KW-1185">Reference proteome</keyword>
<dbReference type="GO" id="GO:0009279">
    <property type="term" value="C:cell outer membrane"/>
    <property type="evidence" value="ECO:0007669"/>
    <property type="project" value="UniProtKB-SubCell"/>
</dbReference>
<evidence type="ECO:0000256" key="5">
    <source>
        <dbReference type="ARBA" id="ARBA00023237"/>
    </source>
</evidence>
<dbReference type="InterPro" id="IPR010583">
    <property type="entry name" value="MipA"/>
</dbReference>
<gene>
    <name evidence="7" type="ORF">HU752_013560</name>
</gene>
<evidence type="ECO:0000256" key="4">
    <source>
        <dbReference type="ARBA" id="ARBA00023136"/>
    </source>
</evidence>
<reference evidence="7 8" key="1">
    <citation type="journal article" date="2020" name="Microorganisms">
        <title>Reliable Identification of Environmental Pseudomonas Isolates Using the rpoD Gene.</title>
        <authorList>
            <consortium name="The Broad Institute Genome Sequencing Platform"/>
            <person name="Girard L."/>
            <person name="Lood C."/>
            <person name="Rokni-Zadeh H."/>
            <person name="van Noort V."/>
            <person name="Lavigne R."/>
            <person name="De Mot R."/>
        </authorList>
    </citation>
    <scope>NUCLEOTIDE SEQUENCE [LARGE SCALE GENOMIC DNA]</scope>
    <source>
        <strain evidence="7 8">RW8P3</strain>
    </source>
</reference>
<keyword evidence="5" id="KW-0998">Cell outer membrane</keyword>
<evidence type="ECO:0000256" key="6">
    <source>
        <dbReference type="SAM" id="SignalP"/>
    </source>
</evidence>
<comment type="similarity">
    <text evidence="2">Belongs to the MipA/OmpV family.</text>
</comment>
<evidence type="ECO:0000313" key="8">
    <source>
        <dbReference type="Proteomes" id="UP000634530"/>
    </source>
</evidence>